<keyword evidence="2" id="KW-0813">Transport</keyword>
<evidence type="ECO:0000256" key="3">
    <source>
        <dbReference type="ARBA" id="ARBA00022449"/>
    </source>
</evidence>
<dbReference type="GO" id="GO:0005886">
    <property type="term" value="C:plasma membrane"/>
    <property type="evidence" value="ECO:0007669"/>
    <property type="project" value="UniProtKB-SubCell"/>
</dbReference>
<evidence type="ECO:0000256" key="5">
    <source>
        <dbReference type="ARBA" id="ARBA00022692"/>
    </source>
</evidence>
<evidence type="ECO:0000256" key="4">
    <source>
        <dbReference type="ARBA" id="ARBA00022475"/>
    </source>
</evidence>
<comment type="subcellular location">
    <subcellularLocation>
        <location evidence="1">Cell membrane</location>
        <topology evidence="1">Multi-pass membrane protein</topology>
    </subcellularLocation>
</comment>
<protein>
    <submittedName>
        <fullName evidence="10">Sodium:proton antiporter</fullName>
    </submittedName>
</protein>
<evidence type="ECO:0000313" key="10">
    <source>
        <dbReference type="EMBL" id="MTU43624.1"/>
    </source>
</evidence>
<dbReference type="Proteomes" id="UP000462362">
    <property type="component" value="Unassembled WGS sequence"/>
</dbReference>
<dbReference type="AlphaFoldDB" id="A0A6I3S3T6"/>
<keyword evidence="5" id="KW-0812">Transmembrane</keyword>
<evidence type="ECO:0000256" key="1">
    <source>
        <dbReference type="ARBA" id="ARBA00004651"/>
    </source>
</evidence>
<keyword evidence="6" id="KW-1133">Transmembrane helix</keyword>
<dbReference type="PANTHER" id="PTHR33451:SF3">
    <property type="entry name" value="MALATE-2H(+)_NA(+)-LACTATE ANTIPORTER"/>
    <property type="match status" value="1"/>
</dbReference>
<organism evidence="10 11">
    <name type="scientific">Parasutterella excrementihominis</name>
    <dbReference type="NCBI Taxonomy" id="487175"/>
    <lineage>
        <taxon>Bacteria</taxon>
        <taxon>Pseudomonadati</taxon>
        <taxon>Pseudomonadota</taxon>
        <taxon>Betaproteobacteria</taxon>
        <taxon>Burkholderiales</taxon>
        <taxon>Sutterellaceae</taxon>
        <taxon>Parasutterella</taxon>
    </lineage>
</organism>
<dbReference type="GO" id="GO:0015297">
    <property type="term" value="F:antiporter activity"/>
    <property type="evidence" value="ECO:0007669"/>
    <property type="project" value="UniProtKB-KW"/>
</dbReference>
<sequence length="437" mass="46344">MLEVLTVGSFCASLFYCLFTGTSILYALIFAFFLFCGYALYRGFSLQEIGKACRQSIAKISNIIIVMLLIGALTASWRASGTIAYLVSYASEIISPSWSLLGTFILNAALSSLIGTSFGTAATMGVVTMSLCVAMGVSPFWAGGAALAGAYVGDRCSPVSTSAQLVCAVTGTELYKNIKNMLRTGLIPFLLACLIYFFVGNGQGAQAADIDLTKLFSQEYILSAWTLIPAIVLLTMVMLKADIKLTMIASIASAFVTALFLRDLGSIELCKILFSGYQAASPEVGRLMNGGGVLSMIQVCCIISISCTFAGIFELTGMLRRLESGIAYLGAKAGVFLTITLTALATAALSCNQMLAVILTEQLCNKIQPDKIKMAASLENTAIVIAPLIPWSIAGAVPVATIGAPQSCVIAAVFLWMLPVWGILVEKVLRKTYPTFS</sequence>
<comment type="caution">
    <text evidence="10">The sequence shown here is derived from an EMBL/GenBank/DDBJ whole genome shotgun (WGS) entry which is preliminary data.</text>
</comment>
<feature type="domain" description="Na+/H+ antiporter NhaC-like C-terminal" evidence="9">
    <location>
        <begin position="149"/>
        <end position="419"/>
    </location>
</feature>
<evidence type="ECO:0000256" key="2">
    <source>
        <dbReference type="ARBA" id="ARBA00022448"/>
    </source>
</evidence>
<evidence type="ECO:0000313" key="11">
    <source>
        <dbReference type="Proteomes" id="UP000462362"/>
    </source>
</evidence>
<evidence type="ECO:0000256" key="6">
    <source>
        <dbReference type="ARBA" id="ARBA00022989"/>
    </source>
</evidence>
<dbReference type="RefSeq" id="WP_008811709.1">
    <property type="nucleotide sequence ID" value="NZ_CALXOM010000021.1"/>
</dbReference>
<evidence type="ECO:0000256" key="8">
    <source>
        <dbReference type="ARBA" id="ARBA00038435"/>
    </source>
</evidence>
<proteinExistence type="inferred from homology"/>
<dbReference type="InterPro" id="IPR018461">
    <property type="entry name" value="Na/H_Antiport_NhaC-like_C"/>
</dbReference>
<comment type="similarity">
    <text evidence="8">Belongs to the NhaC Na(+)/H(+) (TC 2.A.35) antiporter family.</text>
</comment>
<keyword evidence="7" id="KW-0472">Membrane</keyword>
<keyword evidence="4" id="KW-1003">Cell membrane</keyword>
<dbReference type="Pfam" id="PF03553">
    <property type="entry name" value="Na_H_antiporter"/>
    <property type="match status" value="1"/>
</dbReference>
<reference evidence="10 11" key="1">
    <citation type="journal article" date="2019" name="Nat. Med.">
        <title>A library of human gut bacterial isolates paired with longitudinal multiomics data enables mechanistic microbiome research.</title>
        <authorList>
            <person name="Poyet M."/>
            <person name="Groussin M."/>
            <person name="Gibbons S.M."/>
            <person name="Avila-Pacheco J."/>
            <person name="Jiang X."/>
            <person name="Kearney S.M."/>
            <person name="Perrotta A.R."/>
            <person name="Berdy B."/>
            <person name="Zhao S."/>
            <person name="Lieberman T.D."/>
            <person name="Swanson P.K."/>
            <person name="Smith M."/>
            <person name="Roesemann S."/>
            <person name="Alexander J.E."/>
            <person name="Rich S.A."/>
            <person name="Livny J."/>
            <person name="Vlamakis H."/>
            <person name="Clish C."/>
            <person name="Bullock K."/>
            <person name="Deik A."/>
            <person name="Scott J."/>
            <person name="Pierce K.A."/>
            <person name="Xavier R.J."/>
            <person name="Alm E.J."/>
        </authorList>
    </citation>
    <scope>NUCLEOTIDE SEQUENCE [LARGE SCALE GENOMIC DNA]</scope>
    <source>
        <strain evidence="10 11">BIOML-A2</strain>
    </source>
</reference>
<keyword evidence="3" id="KW-0050">Antiport</keyword>
<dbReference type="InterPro" id="IPR052180">
    <property type="entry name" value="NhaC_Na-H+_Antiporter"/>
</dbReference>
<dbReference type="PANTHER" id="PTHR33451">
    <property type="entry name" value="MALATE-2H(+)/NA(+)-LACTATE ANTIPORTER"/>
    <property type="match status" value="1"/>
</dbReference>
<gene>
    <name evidence="10" type="ORF">GMD42_08305</name>
</gene>
<evidence type="ECO:0000256" key="7">
    <source>
        <dbReference type="ARBA" id="ARBA00023136"/>
    </source>
</evidence>
<name>A0A6I3S3T6_9BURK</name>
<accession>A0A6I3S3T6</accession>
<dbReference type="EMBL" id="WNCL01000024">
    <property type="protein sequence ID" value="MTU43624.1"/>
    <property type="molecule type" value="Genomic_DNA"/>
</dbReference>
<evidence type="ECO:0000259" key="9">
    <source>
        <dbReference type="Pfam" id="PF03553"/>
    </source>
</evidence>